<proteinExistence type="predicted"/>
<dbReference type="SUPFAM" id="SSF53474">
    <property type="entry name" value="alpha/beta-Hydrolases"/>
    <property type="match status" value="1"/>
</dbReference>
<comment type="caution">
    <text evidence="2">The sequence shown here is derived from an EMBL/GenBank/DDBJ whole genome shotgun (WGS) entry which is preliminary data.</text>
</comment>
<dbReference type="Proteomes" id="UP000306050">
    <property type="component" value="Chromosome SGRAM_6"/>
</dbReference>
<dbReference type="Gene3D" id="3.40.50.1820">
    <property type="entry name" value="alpha/beta hydrolase"/>
    <property type="match status" value="1"/>
</dbReference>
<evidence type="ECO:0000259" key="1">
    <source>
        <dbReference type="Pfam" id="PF01738"/>
    </source>
</evidence>
<evidence type="ECO:0000313" key="2">
    <source>
        <dbReference type="EMBL" id="TKY85647.1"/>
    </source>
</evidence>
<protein>
    <recommendedName>
        <fullName evidence="1">Dienelactone hydrolase domain-containing protein</fullName>
    </recommendedName>
</protein>
<dbReference type="InterPro" id="IPR002925">
    <property type="entry name" value="Dienelactn_hydro"/>
</dbReference>
<dbReference type="RefSeq" id="XP_029737632.1">
    <property type="nucleotide sequence ID" value="XM_029885780.1"/>
</dbReference>
<dbReference type="PANTHER" id="PTHR17630:SF44">
    <property type="entry name" value="PROTEIN AIM2"/>
    <property type="match status" value="1"/>
</dbReference>
<feature type="domain" description="Dienelactone hydrolase" evidence="1">
    <location>
        <begin position="42"/>
        <end position="282"/>
    </location>
</feature>
<name>A0A4U7KP97_9BASI</name>
<dbReference type="OrthoDB" id="17560at2759"/>
<organism evidence="2 3">
    <name type="scientific">Sporisorium graminicola</name>
    <dbReference type="NCBI Taxonomy" id="280036"/>
    <lineage>
        <taxon>Eukaryota</taxon>
        <taxon>Fungi</taxon>
        <taxon>Dikarya</taxon>
        <taxon>Basidiomycota</taxon>
        <taxon>Ustilaginomycotina</taxon>
        <taxon>Ustilaginomycetes</taxon>
        <taxon>Ustilaginales</taxon>
        <taxon>Ustilaginaceae</taxon>
        <taxon>Sporisorium</taxon>
    </lineage>
</organism>
<keyword evidence="3" id="KW-1185">Reference proteome</keyword>
<reference evidence="2 3" key="1">
    <citation type="submission" date="2019-05" db="EMBL/GenBank/DDBJ databases">
        <title>Sporisorium graminicola CBS 10092 draft sequencing and annotation.</title>
        <authorList>
            <person name="Solano-Gonzalez S."/>
            <person name="Caddick M.X."/>
            <person name="Darby A."/>
        </authorList>
    </citation>
    <scope>NUCLEOTIDE SEQUENCE [LARGE SCALE GENOMIC DNA]</scope>
    <source>
        <strain evidence="2 3">CBS 10092</strain>
    </source>
</reference>
<accession>A0A4U7KP97</accession>
<dbReference type="EMBL" id="SRRM01000019">
    <property type="protein sequence ID" value="TKY85647.1"/>
    <property type="molecule type" value="Genomic_DNA"/>
</dbReference>
<dbReference type="AlphaFoldDB" id="A0A4U7KP97"/>
<dbReference type="PANTHER" id="PTHR17630">
    <property type="entry name" value="DIENELACTONE HYDROLASE"/>
    <property type="match status" value="1"/>
</dbReference>
<dbReference type="InterPro" id="IPR029058">
    <property type="entry name" value="AB_hydrolase_fold"/>
</dbReference>
<dbReference type="GeneID" id="40728081"/>
<dbReference type="KEGG" id="sgra:EX895_005186"/>
<dbReference type="GO" id="GO:0016787">
    <property type="term" value="F:hydrolase activity"/>
    <property type="evidence" value="ECO:0007669"/>
    <property type="project" value="InterPro"/>
</dbReference>
<sequence length="283" mass="30175">MTSTTGTNDAAEGGAGFCVHCVSGFRIPGEPKGKLETIHGLSTYVATPTSPSADSASKAIIYFYDAFGLKLANNKVIPDKLADATGLTVYVPDVFNGGGVSEESLSVAPSTAADMKAASLFTKLKVGAAFAMAGPFFARHMPAFKVPKLKKWIDELKASQGYTRLGGVGYCYGGKLVIALNATDHINVSVANHPSMITKGDIAAIKNPILFNCAEEDPIFSQDYAKEVQKQWAEAGDKPAHEFIFYPNTVHGFAARPNLADTQVKEAFEKAFTAGVEFWKAHL</sequence>
<dbReference type="Pfam" id="PF01738">
    <property type="entry name" value="DLH"/>
    <property type="match status" value="1"/>
</dbReference>
<gene>
    <name evidence="2" type="ORF">EX895_005186</name>
</gene>
<evidence type="ECO:0000313" key="3">
    <source>
        <dbReference type="Proteomes" id="UP000306050"/>
    </source>
</evidence>